<keyword evidence="8 11" id="KW-0067">ATP-binding</keyword>
<proteinExistence type="inferred from homology"/>
<dbReference type="PIRSF" id="PIRSF018425">
    <property type="entry name" value="PolyA_polymerase"/>
    <property type="match status" value="1"/>
</dbReference>
<dbReference type="PANTHER" id="PTHR10682:SF10">
    <property type="entry name" value="POLYNUCLEOTIDE ADENYLYLTRANSFERASE"/>
    <property type="match status" value="1"/>
</dbReference>
<dbReference type="EC" id="2.7.7.19" evidence="11"/>
<dbReference type="SUPFAM" id="SSF81301">
    <property type="entry name" value="Nucleotidyltransferase"/>
    <property type="match status" value="1"/>
</dbReference>
<evidence type="ECO:0000256" key="12">
    <source>
        <dbReference type="PIRSR" id="PIRSR018425-1"/>
    </source>
</evidence>
<evidence type="ECO:0000256" key="9">
    <source>
        <dbReference type="ARBA" id="ARBA00022842"/>
    </source>
</evidence>
<feature type="binding site" evidence="12">
    <location>
        <position position="219"/>
    </location>
    <ligand>
        <name>ATP</name>
        <dbReference type="ChEBI" id="CHEBI:30616"/>
    </ligand>
</feature>
<feature type="binding site" evidence="13">
    <location>
        <position position="101"/>
    </location>
    <ligand>
        <name>Mg(2+)</name>
        <dbReference type="ChEBI" id="CHEBI:18420"/>
        <label>2</label>
        <note>catalytic</note>
    </ligand>
</feature>
<dbReference type="Pfam" id="PF04926">
    <property type="entry name" value="PAP_RNA-bind"/>
    <property type="match status" value="1"/>
</dbReference>
<dbReference type="InterPro" id="IPR043519">
    <property type="entry name" value="NT_sf"/>
</dbReference>
<feature type="binding site" evidence="12">
    <location>
        <begin position="237"/>
        <end position="238"/>
    </location>
    <ligand>
        <name>ATP</name>
        <dbReference type="ChEBI" id="CHEBI:30616"/>
    </ligand>
</feature>
<keyword evidence="4 11" id="KW-0507">mRNA processing</keyword>
<dbReference type="GO" id="GO:0003723">
    <property type="term" value="F:RNA binding"/>
    <property type="evidence" value="ECO:0007669"/>
    <property type="project" value="UniProtKB-UniRule"/>
</dbReference>
<evidence type="ECO:0000313" key="19">
    <source>
        <dbReference type="Proteomes" id="UP000799444"/>
    </source>
</evidence>
<dbReference type="Gene3D" id="3.30.70.590">
    <property type="entry name" value="Poly(A) polymerase predicted RNA binding domain"/>
    <property type="match status" value="1"/>
</dbReference>
<comment type="caution">
    <text evidence="18">The sequence shown here is derived from an EMBL/GenBank/DDBJ whole genome shotgun (WGS) entry which is preliminary data.</text>
</comment>
<dbReference type="Pfam" id="PF04928">
    <property type="entry name" value="PAP_central"/>
    <property type="match status" value="1"/>
</dbReference>
<feature type="binding site" evidence="13">
    <location>
        <position position="101"/>
    </location>
    <ligand>
        <name>Mg(2+)</name>
        <dbReference type="ChEBI" id="CHEBI:18420"/>
        <label>1</label>
        <note>catalytic</note>
    </ligand>
</feature>
<evidence type="ECO:0000256" key="11">
    <source>
        <dbReference type="PIRNR" id="PIRNR018425"/>
    </source>
</evidence>
<dbReference type="GO" id="GO:0005524">
    <property type="term" value="F:ATP binding"/>
    <property type="evidence" value="ECO:0007669"/>
    <property type="project" value="UniProtKB-UniRule"/>
</dbReference>
<dbReference type="FunFam" id="3.30.460.10:FF:000002">
    <property type="entry name" value="Poly(A) polymerase alpha, putative"/>
    <property type="match status" value="1"/>
</dbReference>
<name>A0A9P4RD02_9PLEO</name>
<evidence type="ECO:0000256" key="7">
    <source>
        <dbReference type="ARBA" id="ARBA00022741"/>
    </source>
</evidence>
<dbReference type="Proteomes" id="UP000799444">
    <property type="component" value="Unassembled WGS sequence"/>
</dbReference>
<gene>
    <name evidence="18" type="ORF">EJ04DRAFT_167950</name>
</gene>
<dbReference type="PANTHER" id="PTHR10682">
    <property type="entry name" value="POLY A POLYMERASE"/>
    <property type="match status" value="1"/>
</dbReference>
<feature type="binding site" evidence="12">
    <location>
        <begin position="88"/>
        <end position="90"/>
    </location>
    <ligand>
        <name>ATP</name>
        <dbReference type="ChEBI" id="CHEBI:30616"/>
    </ligand>
</feature>
<evidence type="ECO:0000259" key="15">
    <source>
        <dbReference type="Pfam" id="PF04926"/>
    </source>
</evidence>
<feature type="compositionally biased region" description="Basic and acidic residues" evidence="14">
    <location>
        <begin position="540"/>
        <end position="553"/>
    </location>
</feature>
<feature type="domain" description="Poly(A) polymerase RNA-binding" evidence="15">
    <location>
        <begin position="357"/>
        <end position="529"/>
    </location>
</feature>
<evidence type="ECO:0000256" key="6">
    <source>
        <dbReference type="ARBA" id="ARBA00022723"/>
    </source>
</evidence>
<evidence type="ECO:0000256" key="14">
    <source>
        <dbReference type="SAM" id="MobiDB-lite"/>
    </source>
</evidence>
<comment type="subcellular location">
    <subcellularLocation>
        <location evidence="2 11">Nucleus</location>
    </subcellularLocation>
</comment>
<dbReference type="InterPro" id="IPR048840">
    <property type="entry name" value="PolA_pol_NTPase"/>
</dbReference>
<comment type="similarity">
    <text evidence="3 11">Belongs to the poly(A) polymerase family.</text>
</comment>
<dbReference type="Pfam" id="PF20750">
    <property type="entry name" value="PAP_NTPase"/>
    <property type="match status" value="1"/>
</dbReference>
<dbReference type="InterPro" id="IPR007010">
    <property type="entry name" value="PolA_pol_RNA-bd_dom"/>
</dbReference>
<evidence type="ECO:0000259" key="17">
    <source>
        <dbReference type="Pfam" id="PF20750"/>
    </source>
</evidence>
<evidence type="ECO:0000256" key="8">
    <source>
        <dbReference type="ARBA" id="ARBA00022840"/>
    </source>
</evidence>
<dbReference type="GO" id="GO:0006397">
    <property type="term" value="P:mRNA processing"/>
    <property type="evidence" value="ECO:0007669"/>
    <property type="project" value="UniProtKB-KW"/>
</dbReference>
<reference evidence="18" key="1">
    <citation type="journal article" date="2020" name="Stud. Mycol.">
        <title>101 Dothideomycetes genomes: a test case for predicting lifestyles and emergence of pathogens.</title>
        <authorList>
            <person name="Haridas S."/>
            <person name="Albert R."/>
            <person name="Binder M."/>
            <person name="Bloem J."/>
            <person name="Labutti K."/>
            <person name="Salamov A."/>
            <person name="Andreopoulos B."/>
            <person name="Baker S."/>
            <person name="Barry K."/>
            <person name="Bills G."/>
            <person name="Bluhm B."/>
            <person name="Cannon C."/>
            <person name="Castanera R."/>
            <person name="Culley D."/>
            <person name="Daum C."/>
            <person name="Ezra D."/>
            <person name="Gonzalez J."/>
            <person name="Henrissat B."/>
            <person name="Kuo A."/>
            <person name="Liang C."/>
            <person name="Lipzen A."/>
            <person name="Lutzoni F."/>
            <person name="Magnuson J."/>
            <person name="Mondo S."/>
            <person name="Nolan M."/>
            <person name="Ohm R."/>
            <person name="Pangilinan J."/>
            <person name="Park H.-J."/>
            <person name="Ramirez L."/>
            <person name="Alfaro M."/>
            <person name="Sun H."/>
            <person name="Tritt A."/>
            <person name="Yoshinaga Y."/>
            <person name="Zwiers L.-H."/>
            <person name="Turgeon B."/>
            <person name="Goodwin S."/>
            <person name="Spatafora J."/>
            <person name="Crous P."/>
            <person name="Grigoriev I."/>
        </authorList>
    </citation>
    <scope>NUCLEOTIDE SEQUENCE</scope>
    <source>
        <strain evidence="18">CBS 125425</strain>
    </source>
</reference>
<feature type="binding site" evidence="12">
    <location>
        <begin position="101"/>
        <end position="103"/>
    </location>
    <ligand>
        <name>ATP</name>
        <dbReference type="ChEBI" id="CHEBI:30616"/>
    </ligand>
</feature>
<keyword evidence="9 13" id="KW-0460">Magnesium</keyword>
<dbReference type="SUPFAM" id="SSF81631">
    <property type="entry name" value="PAP/OAS1 substrate-binding domain"/>
    <property type="match status" value="1"/>
</dbReference>
<feature type="domain" description="Poly(A) polymerase central" evidence="16">
    <location>
        <begin position="210"/>
        <end position="354"/>
    </location>
</feature>
<evidence type="ECO:0000256" key="1">
    <source>
        <dbReference type="ARBA" id="ARBA00001936"/>
    </source>
</evidence>
<dbReference type="InterPro" id="IPR014492">
    <property type="entry name" value="PolyA_polymerase"/>
</dbReference>
<keyword evidence="10 11" id="KW-0539">Nucleus</keyword>
<accession>A0A9P4RD02</accession>
<evidence type="ECO:0000256" key="10">
    <source>
        <dbReference type="ARBA" id="ARBA00023242"/>
    </source>
</evidence>
<dbReference type="GO" id="GO:1990817">
    <property type="term" value="F:poly(A) RNA polymerase activity"/>
    <property type="evidence" value="ECO:0007669"/>
    <property type="project" value="UniProtKB-UniRule"/>
</dbReference>
<comment type="cofactor">
    <cofactor evidence="13">
        <name>Mg(2+)</name>
        <dbReference type="ChEBI" id="CHEBI:18420"/>
    </cofactor>
    <text evidence="13">Binds 2 magnesium ions. Also active with manganese.</text>
</comment>
<evidence type="ECO:0000256" key="13">
    <source>
        <dbReference type="PIRSR" id="PIRSR018425-2"/>
    </source>
</evidence>
<comment type="cofactor">
    <cofactor evidence="1">
        <name>Mn(2+)</name>
        <dbReference type="ChEBI" id="CHEBI:29035"/>
    </cofactor>
</comment>
<dbReference type="InterPro" id="IPR007012">
    <property type="entry name" value="PolA_pol_cen_dom"/>
</dbReference>
<evidence type="ECO:0000256" key="5">
    <source>
        <dbReference type="ARBA" id="ARBA00022679"/>
    </source>
</evidence>
<feature type="binding site" evidence="13">
    <location>
        <position position="158"/>
    </location>
    <ligand>
        <name>Mg(2+)</name>
        <dbReference type="ChEBI" id="CHEBI:18420"/>
        <label>2</label>
        <note>catalytic</note>
    </ligand>
</feature>
<dbReference type="Gene3D" id="3.30.460.10">
    <property type="entry name" value="Beta Polymerase, domain 2"/>
    <property type="match status" value="1"/>
</dbReference>
<feature type="domain" description="Poly(A) polymerase nucleotidyltransferase" evidence="17">
    <location>
        <begin position="9"/>
        <end position="205"/>
    </location>
</feature>
<feature type="binding site" evidence="12">
    <location>
        <position position="158"/>
    </location>
    <ligand>
        <name>ATP</name>
        <dbReference type="ChEBI" id="CHEBI:30616"/>
    </ligand>
</feature>
<comment type="function">
    <text evidence="11">Polymerase that creates the 3'-poly(A) tail of mRNA's.</text>
</comment>
<dbReference type="Gene3D" id="1.10.1410.10">
    <property type="match status" value="1"/>
</dbReference>
<dbReference type="EMBL" id="ML996099">
    <property type="protein sequence ID" value="KAF2740856.1"/>
    <property type="molecule type" value="Genomic_DNA"/>
</dbReference>
<evidence type="ECO:0000313" key="18">
    <source>
        <dbReference type="EMBL" id="KAF2740856.1"/>
    </source>
</evidence>
<feature type="binding site" evidence="13">
    <location>
        <position position="103"/>
    </location>
    <ligand>
        <name>Mg(2+)</name>
        <dbReference type="ChEBI" id="CHEBI:18420"/>
        <label>2</label>
        <note>catalytic</note>
    </ligand>
</feature>
<dbReference type="FunFam" id="1.10.1410.10:FF:000001">
    <property type="entry name" value="Putative poly(A) polymerase gamma"/>
    <property type="match status" value="1"/>
</dbReference>
<dbReference type="InterPro" id="IPR011068">
    <property type="entry name" value="NuclTrfase_I-like_C"/>
</dbReference>
<evidence type="ECO:0000256" key="2">
    <source>
        <dbReference type="ARBA" id="ARBA00004123"/>
    </source>
</evidence>
<feature type="binding site" evidence="12">
    <location>
        <position position="228"/>
    </location>
    <ligand>
        <name>ATP</name>
        <dbReference type="ChEBI" id="CHEBI:30616"/>
    </ligand>
</feature>
<dbReference type="AlphaFoldDB" id="A0A9P4RD02"/>
<evidence type="ECO:0000256" key="3">
    <source>
        <dbReference type="ARBA" id="ARBA00010912"/>
    </source>
</evidence>
<comment type="catalytic activity">
    <reaction evidence="11">
        <text>RNA(n) + ATP = RNA(n)-3'-adenine ribonucleotide + diphosphate</text>
        <dbReference type="Rhea" id="RHEA:11332"/>
        <dbReference type="Rhea" id="RHEA-COMP:14527"/>
        <dbReference type="Rhea" id="RHEA-COMP:17347"/>
        <dbReference type="ChEBI" id="CHEBI:30616"/>
        <dbReference type="ChEBI" id="CHEBI:33019"/>
        <dbReference type="ChEBI" id="CHEBI:140395"/>
        <dbReference type="ChEBI" id="CHEBI:173115"/>
        <dbReference type="EC" id="2.7.7.19"/>
    </reaction>
</comment>
<dbReference type="OrthoDB" id="412748at2759"/>
<evidence type="ECO:0000259" key="16">
    <source>
        <dbReference type="Pfam" id="PF04928"/>
    </source>
</evidence>
<sequence length="618" mass="69329">MAAEKRQWGVTNAISEAAPTELDLKLNDGLIDELKRRNNFESPEGIENRHKVLKHFQKVVEEFVRRICKAKKLPASTVEAAGGKIYAFGSFALGVSNPGSDIDTVVVAPKDVQRSDFFAHFPSIFRELSKAEDIDELVSVPDAFMPIIKMEYSGVSIDLLFVSLPQSSIPADFDLSDKNVMRGLDDVDMRAVNGTRLKDELLSLVPQVKSFRHATRAIKLWSTRRGMYGNVFGYPGGVAWAIMVARICQLYPFACGATIVAKFFRLMLEWSWPRPIMLQAIEEGQFGLKVWNPTIYNIDRGHLMPIITPAFPSMCATHTITTSSKSIMLAEFKRAHQVVSDIQDGKKQWADLFARHTFFSKDHKYYLSIVAACRTKPAYDAFSGLVQSRVRTLAKGIDDSDAGVELARVYTEKMERMHRCENEDQVEMVKKGDMAYKINQEEAKQAEASKGDAEGKPLIIRTATWYIGLTIPEDGAKSLDISFPTAEFKRFVTGTDQYNEDTMSLHVALTRNYELPPDVFEPGETRPAKPVKNKKKKPAAKAEKHTAVKGADKRTSTKAGFDVRILSLLSLDNRFLRNWKAYITMLTCAHTFRAAPSIPPSATSLPAPMESLWLLWPE</sequence>
<keyword evidence="5 11" id="KW-0808">Transferase</keyword>
<dbReference type="SUPFAM" id="SSF55003">
    <property type="entry name" value="PAP/Archaeal CCA-adding enzyme, C-terminal domain"/>
    <property type="match status" value="1"/>
</dbReference>
<dbReference type="GO" id="GO:0046872">
    <property type="term" value="F:metal ion binding"/>
    <property type="evidence" value="ECO:0007669"/>
    <property type="project" value="UniProtKB-KW"/>
</dbReference>
<dbReference type="GO" id="GO:0005634">
    <property type="term" value="C:nucleus"/>
    <property type="evidence" value="ECO:0007669"/>
    <property type="project" value="UniProtKB-SubCell"/>
</dbReference>
<keyword evidence="7 11" id="KW-0547">Nucleotide-binding</keyword>
<feature type="binding site" evidence="13">
    <location>
        <position position="103"/>
    </location>
    <ligand>
        <name>Mg(2+)</name>
        <dbReference type="ChEBI" id="CHEBI:18420"/>
        <label>1</label>
        <note>catalytic</note>
    </ligand>
</feature>
<keyword evidence="19" id="KW-1185">Reference proteome</keyword>
<feature type="region of interest" description="Disordered" evidence="14">
    <location>
        <begin position="518"/>
        <end position="553"/>
    </location>
</feature>
<dbReference type="CDD" id="cd05402">
    <property type="entry name" value="NT_PAP_TUTase"/>
    <property type="match status" value="1"/>
</dbReference>
<organism evidence="18 19">
    <name type="scientific">Polyplosphaeria fusca</name>
    <dbReference type="NCBI Taxonomy" id="682080"/>
    <lineage>
        <taxon>Eukaryota</taxon>
        <taxon>Fungi</taxon>
        <taxon>Dikarya</taxon>
        <taxon>Ascomycota</taxon>
        <taxon>Pezizomycotina</taxon>
        <taxon>Dothideomycetes</taxon>
        <taxon>Pleosporomycetidae</taxon>
        <taxon>Pleosporales</taxon>
        <taxon>Tetraplosphaeriaceae</taxon>
        <taxon>Polyplosphaeria</taxon>
    </lineage>
</organism>
<keyword evidence="6 13" id="KW-0479">Metal-binding</keyword>
<evidence type="ECO:0000256" key="4">
    <source>
        <dbReference type="ARBA" id="ARBA00022664"/>
    </source>
</evidence>
<protein>
    <recommendedName>
        <fullName evidence="11">Poly(A) polymerase</fullName>
        <ecNumber evidence="11">2.7.7.19</ecNumber>
    </recommendedName>
</protein>
<feature type="compositionally biased region" description="Basic residues" evidence="14">
    <location>
        <begin position="529"/>
        <end position="539"/>
    </location>
</feature>
<dbReference type="GO" id="GO:0031123">
    <property type="term" value="P:RNA 3'-end processing"/>
    <property type="evidence" value="ECO:0007669"/>
    <property type="project" value="InterPro"/>
</dbReference>